<dbReference type="RefSeq" id="WP_205101759.1">
    <property type="nucleotide sequence ID" value="NZ_JACJJC010000002.1"/>
</dbReference>
<evidence type="ECO:0000313" key="1">
    <source>
        <dbReference type="EMBL" id="MBM6703286.1"/>
    </source>
</evidence>
<organism evidence="1 2">
    <name type="scientific">Sutterella massiliensis</name>
    <dbReference type="NCBI Taxonomy" id="1816689"/>
    <lineage>
        <taxon>Bacteria</taxon>
        <taxon>Pseudomonadati</taxon>
        <taxon>Pseudomonadota</taxon>
        <taxon>Betaproteobacteria</taxon>
        <taxon>Burkholderiales</taxon>
        <taxon>Sutterellaceae</taxon>
        <taxon>Sutterella</taxon>
    </lineage>
</organism>
<dbReference type="EMBL" id="JACJJC010000002">
    <property type="protein sequence ID" value="MBM6703286.1"/>
    <property type="molecule type" value="Genomic_DNA"/>
</dbReference>
<proteinExistence type="predicted"/>
<name>A0ABS2DPJ8_9BURK</name>
<comment type="caution">
    <text evidence="1">The sequence shown here is derived from an EMBL/GenBank/DDBJ whole genome shotgun (WGS) entry which is preliminary data.</text>
</comment>
<evidence type="ECO:0000313" key="2">
    <source>
        <dbReference type="Proteomes" id="UP000715095"/>
    </source>
</evidence>
<accession>A0ABS2DPJ8</accession>
<dbReference type="Proteomes" id="UP000715095">
    <property type="component" value="Unassembled WGS sequence"/>
</dbReference>
<sequence length="230" mass="24558">MRFMPDDFDSPAALAAQRPTAGFPVDRTAAAAADYAARRIAEEGAAWKTAQEEARRHFGCELKSEAIAHALRARFALFAPEAHAKLLREKREAARFVMLAAARASGLELRLVGHVLEGSATARSAVELVALSLASGEPLDDKTVSLALLNAGFEPEVFDAPYPTAYARRARGAMTTLLVHAGGEPVLIRVPDRPMPLPKPVSPDAYQSELEASGAVDRSMLEALLAASDD</sequence>
<protein>
    <submittedName>
        <fullName evidence="1">Uncharacterized protein</fullName>
    </submittedName>
</protein>
<reference evidence="1 2" key="1">
    <citation type="journal article" date="2021" name="Sci. Rep.">
        <title>The distribution of antibiotic resistance genes in chicken gut microbiota commensals.</title>
        <authorList>
            <person name="Juricova H."/>
            <person name="Matiasovicova J."/>
            <person name="Kubasova T."/>
            <person name="Cejkova D."/>
            <person name="Rychlik I."/>
        </authorList>
    </citation>
    <scope>NUCLEOTIDE SEQUENCE [LARGE SCALE GENOMIC DNA]</scope>
    <source>
        <strain evidence="1 2">An829</strain>
    </source>
</reference>
<keyword evidence="2" id="KW-1185">Reference proteome</keyword>
<gene>
    <name evidence="1" type="ORF">H6A60_02030</name>
</gene>